<dbReference type="OrthoDB" id="10469705at2759"/>
<reference evidence="3" key="1">
    <citation type="submission" date="2022-05" db="EMBL/GenBank/DDBJ databases">
        <title>The Musa troglodytarum L. genome provides insights into the mechanism of non-climacteric behaviour and enrichment of carotenoids.</title>
        <authorList>
            <person name="Wang J."/>
        </authorList>
    </citation>
    <scope>NUCLEOTIDE SEQUENCE</scope>
    <source>
        <tissue evidence="3">Leaf</tissue>
    </source>
</reference>
<evidence type="ECO:0000256" key="1">
    <source>
        <dbReference type="SAM" id="Phobius"/>
    </source>
</evidence>
<dbReference type="AlphaFoldDB" id="A0A9E7HKQ2"/>
<sequence length="102" mass="11363">MGLLLVAVDFLGTVWALQERRLSTVFHAATSVVGFLVVSLVYCLLVTRLMMVVGGQRRRWGSREGREMAGNEMKRNLLRCCSLLLLLLLLLLGFRPDGVTKG</sequence>
<name>A0A9E7HKQ2_9LILI</name>
<keyword evidence="1" id="KW-1133">Transmembrane helix</keyword>
<dbReference type="Proteomes" id="UP001055439">
    <property type="component" value="Chromosome 8"/>
</dbReference>
<keyword evidence="2" id="KW-0732">Signal</keyword>
<feature type="chain" id="PRO_5039569452" evidence="2">
    <location>
        <begin position="17"/>
        <end position="102"/>
    </location>
</feature>
<evidence type="ECO:0000313" key="4">
    <source>
        <dbReference type="Proteomes" id="UP001055439"/>
    </source>
</evidence>
<dbReference type="EMBL" id="CP097510">
    <property type="protein sequence ID" value="URE36344.1"/>
    <property type="molecule type" value="Genomic_DNA"/>
</dbReference>
<feature type="transmembrane region" description="Helical" evidence="1">
    <location>
        <begin position="76"/>
        <end position="94"/>
    </location>
</feature>
<proteinExistence type="predicted"/>
<evidence type="ECO:0000313" key="3">
    <source>
        <dbReference type="EMBL" id="URE36344.1"/>
    </source>
</evidence>
<gene>
    <name evidence="3" type="ORF">MUK42_13358</name>
</gene>
<feature type="transmembrane region" description="Helical" evidence="1">
    <location>
        <begin position="32"/>
        <end position="55"/>
    </location>
</feature>
<keyword evidence="4" id="KW-1185">Reference proteome</keyword>
<protein>
    <submittedName>
        <fullName evidence="3">Uncharacterized protein</fullName>
    </submittedName>
</protein>
<feature type="signal peptide" evidence="2">
    <location>
        <begin position="1"/>
        <end position="16"/>
    </location>
</feature>
<accession>A0A9E7HKQ2</accession>
<organism evidence="3 4">
    <name type="scientific">Musa troglodytarum</name>
    <name type="common">fe'i banana</name>
    <dbReference type="NCBI Taxonomy" id="320322"/>
    <lineage>
        <taxon>Eukaryota</taxon>
        <taxon>Viridiplantae</taxon>
        <taxon>Streptophyta</taxon>
        <taxon>Embryophyta</taxon>
        <taxon>Tracheophyta</taxon>
        <taxon>Spermatophyta</taxon>
        <taxon>Magnoliopsida</taxon>
        <taxon>Liliopsida</taxon>
        <taxon>Zingiberales</taxon>
        <taxon>Musaceae</taxon>
        <taxon>Musa</taxon>
    </lineage>
</organism>
<keyword evidence="1" id="KW-0472">Membrane</keyword>
<evidence type="ECO:0000256" key="2">
    <source>
        <dbReference type="SAM" id="SignalP"/>
    </source>
</evidence>
<keyword evidence="1" id="KW-0812">Transmembrane</keyword>